<reference evidence="1" key="1">
    <citation type="submission" date="2021-03" db="EMBL/GenBank/DDBJ databases">
        <authorList>
            <consortium name="DOE Joint Genome Institute"/>
            <person name="Ahrendt S."/>
            <person name="Looney B.P."/>
            <person name="Miyauchi S."/>
            <person name="Morin E."/>
            <person name="Drula E."/>
            <person name="Courty P.E."/>
            <person name="Chicoki N."/>
            <person name="Fauchery L."/>
            <person name="Kohler A."/>
            <person name="Kuo A."/>
            <person name="Labutti K."/>
            <person name="Pangilinan J."/>
            <person name="Lipzen A."/>
            <person name="Riley R."/>
            <person name="Andreopoulos W."/>
            <person name="He G."/>
            <person name="Johnson J."/>
            <person name="Barry K.W."/>
            <person name="Grigoriev I.V."/>
            <person name="Nagy L."/>
            <person name="Hibbett D."/>
            <person name="Henrissat B."/>
            <person name="Matheny P.B."/>
            <person name="Labbe J."/>
            <person name="Martin F."/>
        </authorList>
    </citation>
    <scope>NUCLEOTIDE SEQUENCE</scope>
    <source>
        <strain evidence="1">HHB10654</strain>
    </source>
</reference>
<evidence type="ECO:0000313" key="2">
    <source>
        <dbReference type="Proteomes" id="UP000814140"/>
    </source>
</evidence>
<protein>
    <submittedName>
        <fullName evidence="1">Uncharacterized protein</fullName>
    </submittedName>
</protein>
<reference evidence="1" key="2">
    <citation type="journal article" date="2022" name="New Phytol.">
        <title>Evolutionary transition to the ectomycorrhizal habit in the genomes of a hyperdiverse lineage of mushroom-forming fungi.</title>
        <authorList>
            <person name="Looney B."/>
            <person name="Miyauchi S."/>
            <person name="Morin E."/>
            <person name="Drula E."/>
            <person name="Courty P.E."/>
            <person name="Kohler A."/>
            <person name="Kuo A."/>
            <person name="LaButti K."/>
            <person name="Pangilinan J."/>
            <person name="Lipzen A."/>
            <person name="Riley R."/>
            <person name="Andreopoulos W."/>
            <person name="He G."/>
            <person name="Johnson J."/>
            <person name="Nolan M."/>
            <person name="Tritt A."/>
            <person name="Barry K.W."/>
            <person name="Grigoriev I.V."/>
            <person name="Nagy L.G."/>
            <person name="Hibbett D."/>
            <person name="Henrissat B."/>
            <person name="Matheny P.B."/>
            <person name="Labbe J."/>
            <person name="Martin F.M."/>
        </authorList>
    </citation>
    <scope>NUCLEOTIDE SEQUENCE</scope>
    <source>
        <strain evidence="1">HHB10654</strain>
    </source>
</reference>
<name>A0ACB8TI34_9AGAM</name>
<dbReference type="EMBL" id="MU277188">
    <property type="protein sequence ID" value="KAI0068113.1"/>
    <property type="molecule type" value="Genomic_DNA"/>
</dbReference>
<gene>
    <name evidence="1" type="ORF">BV25DRAFT_1986942</name>
</gene>
<keyword evidence="2" id="KW-1185">Reference proteome</keyword>
<sequence>MLSWFNRTKHPADGHKELAPEPVEQKPVEQNAASEPPLHPIVDASETLAPPPVIPDRTLTRTPSPITVPSAIPPPSPTREQPKKRAFTAALNTPHDAVLAELQDHHPGHDPSARIDPPASPSSLPPAPPQPETLYDPFTGAQMGQISPLQESARQEDLWVHLARIRELQAAVAGMHVTMEGIGMGDLAIRGAGVRSRSGVGERLEDEHDRVDEDDDEEGEEARRVQRDKEFDQSEQRFLGRKEEIDRIMEKLSALSDALATFHALDTPTVDFTAASRTNTVASTAMPVPLAPAAVRRRPEVRRLASDASHASDFFLESPMSMQAPLPTVEEPEGGADLAPYSP</sequence>
<evidence type="ECO:0000313" key="1">
    <source>
        <dbReference type="EMBL" id="KAI0068113.1"/>
    </source>
</evidence>
<comment type="caution">
    <text evidence="1">The sequence shown here is derived from an EMBL/GenBank/DDBJ whole genome shotgun (WGS) entry which is preliminary data.</text>
</comment>
<dbReference type="Proteomes" id="UP000814140">
    <property type="component" value="Unassembled WGS sequence"/>
</dbReference>
<proteinExistence type="predicted"/>
<organism evidence="1 2">
    <name type="scientific">Artomyces pyxidatus</name>
    <dbReference type="NCBI Taxonomy" id="48021"/>
    <lineage>
        <taxon>Eukaryota</taxon>
        <taxon>Fungi</taxon>
        <taxon>Dikarya</taxon>
        <taxon>Basidiomycota</taxon>
        <taxon>Agaricomycotina</taxon>
        <taxon>Agaricomycetes</taxon>
        <taxon>Russulales</taxon>
        <taxon>Auriscalpiaceae</taxon>
        <taxon>Artomyces</taxon>
    </lineage>
</organism>
<accession>A0ACB8TI34</accession>